<evidence type="ECO:0000313" key="9">
    <source>
        <dbReference type="Proteomes" id="UP000733744"/>
    </source>
</evidence>
<dbReference type="InterPro" id="IPR024935">
    <property type="entry name" value="Rubredoxin_dom"/>
</dbReference>
<evidence type="ECO:0000313" key="8">
    <source>
        <dbReference type="EMBL" id="TRW91980.1"/>
    </source>
</evidence>
<comment type="similarity">
    <text evidence="1 6">Belongs to the rubredoxin family.</text>
</comment>
<dbReference type="InterPro" id="IPR050526">
    <property type="entry name" value="Rubredoxin_ET"/>
</dbReference>
<accession>A0ABY3C7I9</accession>
<keyword evidence="5 6" id="KW-0408">Iron</keyword>
<comment type="cofactor">
    <cofactor evidence="6">
        <name>Fe(3+)</name>
        <dbReference type="ChEBI" id="CHEBI:29034"/>
    </cofactor>
    <text evidence="6">Binds 1 Fe(3+) ion per subunit.</text>
</comment>
<gene>
    <name evidence="8" type="ORF">EKO24_015960</name>
</gene>
<dbReference type="PIRSF" id="PIRSF000071">
    <property type="entry name" value="Rubredoxin"/>
    <property type="match status" value="1"/>
</dbReference>
<keyword evidence="4 6" id="KW-0249">Electron transport</keyword>
<comment type="caution">
    <text evidence="8">The sequence shown here is derived from an EMBL/GenBank/DDBJ whole genome shotgun (WGS) entry which is preliminary data.</text>
</comment>
<dbReference type="InterPro" id="IPR024934">
    <property type="entry name" value="Rubredoxin-like_dom"/>
</dbReference>
<dbReference type="InterPro" id="IPR024922">
    <property type="entry name" value="Rubredoxin"/>
</dbReference>
<dbReference type="Gene3D" id="2.20.28.10">
    <property type="match status" value="1"/>
</dbReference>
<dbReference type="PRINTS" id="PR00163">
    <property type="entry name" value="RUBREDOXIN"/>
</dbReference>
<dbReference type="SUPFAM" id="SSF57802">
    <property type="entry name" value="Rubredoxin-like"/>
    <property type="match status" value="1"/>
</dbReference>
<name>A0ABY3C7I9_9GAMM</name>
<keyword evidence="9" id="KW-1185">Reference proteome</keyword>
<dbReference type="RefSeq" id="WP_127028158.1">
    <property type="nucleotide sequence ID" value="NZ_RYFG02000110.1"/>
</dbReference>
<dbReference type="PROSITE" id="PS00202">
    <property type="entry name" value="RUBREDOXIN"/>
    <property type="match status" value="1"/>
</dbReference>
<keyword evidence="2 6" id="KW-0813">Transport</keyword>
<evidence type="ECO:0000256" key="2">
    <source>
        <dbReference type="ARBA" id="ARBA00022448"/>
    </source>
</evidence>
<sequence>MSDFKKYQCTICGHIYDEAEGDPDTGIAPGTRWEDIPDTWRCPECGAEKSAYDLMP</sequence>
<dbReference type="Pfam" id="PF00301">
    <property type="entry name" value="Rubredoxin"/>
    <property type="match status" value="1"/>
</dbReference>
<dbReference type="InterPro" id="IPR018527">
    <property type="entry name" value="Rubredoxin_Fe_BS"/>
</dbReference>
<protein>
    <recommendedName>
        <fullName evidence="6">Rubredoxin</fullName>
    </recommendedName>
</protein>
<dbReference type="PANTHER" id="PTHR47627:SF1">
    <property type="entry name" value="RUBREDOXIN-1-RELATED"/>
    <property type="match status" value="1"/>
</dbReference>
<dbReference type="Proteomes" id="UP000733744">
    <property type="component" value="Unassembled WGS sequence"/>
</dbReference>
<evidence type="ECO:0000256" key="6">
    <source>
        <dbReference type="PIRNR" id="PIRNR000071"/>
    </source>
</evidence>
<evidence type="ECO:0000256" key="4">
    <source>
        <dbReference type="ARBA" id="ARBA00022982"/>
    </source>
</evidence>
<evidence type="ECO:0000256" key="3">
    <source>
        <dbReference type="ARBA" id="ARBA00022723"/>
    </source>
</evidence>
<keyword evidence="3 6" id="KW-0479">Metal-binding</keyword>
<dbReference type="PROSITE" id="PS50903">
    <property type="entry name" value="RUBREDOXIN_LIKE"/>
    <property type="match status" value="1"/>
</dbReference>
<dbReference type="EMBL" id="RYFG02000110">
    <property type="protein sequence ID" value="TRW91980.1"/>
    <property type="molecule type" value="Genomic_DNA"/>
</dbReference>
<organism evidence="8 9">
    <name type="scientific">Candidatus Methylobacter oryzae</name>
    <dbReference type="NCBI Taxonomy" id="2497749"/>
    <lineage>
        <taxon>Bacteria</taxon>
        <taxon>Pseudomonadati</taxon>
        <taxon>Pseudomonadota</taxon>
        <taxon>Gammaproteobacteria</taxon>
        <taxon>Methylococcales</taxon>
        <taxon>Methylococcaceae</taxon>
        <taxon>Methylobacter</taxon>
    </lineage>
</organism>
<dbReference type="CDD" id="cd00730">
    <property type="entry name" value="rubredoxin"/>
    <property type="match status" value="1"/>
</dbReference>
<evidence type="ECO:0000256" key="5">
    <source>
        <dbReference type="ARBA" id="ARBA00023004"/>
    </source>
</evidence>
<proteinExistence type="inferred from homology"/>
<feature type="domain" description="Rubredoxin-like" evidence="7">
    <location>
        <begin position="4"/>
        <end position="55"/>
    </location>
</feature>
<evidence type="ECO:0000259" key="7">
    <source>
        <dbReference type="PROSITE" id="PS50903"/>
    </source>
</evidence>
<reference evidence="8 9" key="1">
    <citation type="journal article" date="2019" name="Antonie Van Leeuwenhoek">
        <title>Description of 'Ca. Methylobacter oryzae' KRF1, a novel species from the environmentally important Methylobacter clade 2.</title>
        <authorList>
            <person name="Khatri K."/>
            <person name="Mohite J.A."/>
            <person name="Pandit P.S."/>
            <person name="Bahulikar R."/>
            <person name="Rahalkar M.C."/>
        </authorList>
    </citation>
    <scope>NUCLEOTIDE SEQUENCE [LARGE SCALE GENOMIC DNA]</scope>
    <source>
        <strain evidence="8 9">KRF1</strain>
    </source>
</reference>
<dbReference type="PANTHER" id="PTHR47627">
    <property type="entry name" value="RUBREDOXIN"/>
    <property type="match status" value="1"/>
</dbReference>
<evidence type="ECO:0000256" key="1">
    <source>
        <dbReference type="ARBA" id="ARBA00005337"/>
    </source>
</evidence>